<dbReference type="Proteomes" id="UP000176241">
    <property type="component" value="Unassembled WGS sequence"/>
</dbReference>
<reference evidence="1 2" key="1">
    <citation type="journal article" date="2016" name="Nat. Commun.">
        <title>Thousands of microbial genomes shed light on interconnected biogeochemical processes in an aquifer system.</title>
        <authorList>
            <person name="Anantharaman K."/>
            <person name="Brown C.T."/>
            <person name="Hug L.A."/>
            <person name="Sharon I."/>
            <person name="Castelle C.J."/>
            <person name="Probst A.J."/>
            <person name="Thomas B.C."/>
            <person name="Singh A."/>
            <person name="Wilkins M.J."/>
            <person name="Karaoz U."/>
            <person name="Brodie E.L."/>
            <person name="Williams K.H."/>
            <person name="Hubbard S.S."/>
            <person name="Banfield J.F."/>
        </authorList>
    </citation>
    <scope>NUCLEOTIDE SEQUENCE [LARGE SCALE GENOMIC DNA]</scope>
</reference>
<protein>
    <submittedName>
        <fullName evidence="1">Uncharacterized protein</fullName>
    </submittedName>
</protein>
<evidence type="ECO:0000313" key="2">
    <source>
        <dbReference type="Proteomes" id="UP000176241"/>
    </source>
</evidence>
<evidence type="ECO:0000313" key="1">
    <source>
        <dbReference type="EMBL" id="OGY44343.1"/>
    </source>
</evidence>
<dbReference type="EMBL" id="MHIC01000029">
    <property type="protein sequence ID" value="OGY44343.1"/>
    <property type="molecule type" value="Genomic_DNA"/>
</dbReference>
<proteinExistence type="predicted"/>
<organism evidence="1 2">
    <name type="scientific">Candidatus Buchananbacteria bacterium RIFCSPHIGHO2_01_FULL_39_8</name>
    <dbReference type="NCBI Taxonomy" id="1797533"/>
    <lineage>
        <taxon>Bacteria</taxon>
        <taxon>Candidatus Buchananiibacteriota</taxon>
    </lineage>
</organism>
<dbReference type="STRING" id="1797533.A2731_00020"/>
<comment type="caution">
    <text evidence="1">The sequence shown here is derived from an EMBL/GenBank/DDBJ whole genome shotgun (WGS) entry which is preliminary data.</text>
</comment>
<sequence length="136" mass="15354">MKGTKTDTIRKVTCPICGFKMEVTNEPYGDDLELPTATCKQCGESQPLMNIEDPEICQRIRNRRIREMADTVLAGLKAFGQLFRLSANIEATVKQLVGQEVPPIISHPQNKPLPPMNEGDIELLMSFLTRQRELRV</sequence>
<gene>
    <name evidence="1" type="ORF">A2731_00020</name>
</gene>
<dbReference type="AlphaFoldDB" id="A0A1G1XW68"/>
<accession>A0A1G1XW68</accession>
<name>A0A1G1XW68_9BACT</name>